<keyword evidence="1" id="KW-0472">Membrane</keyword>
<gene>
    <name evidence="2" type="ORF">GEAMG1_1501</name>
</gene>
<evidence type="ECO:0000313" key="3">
    <source>
        <dbReference type="Proteomes" id="UP001295463"/>
    </source>
</evidence>
<keyword evidence="3" id="KW-1185">Reference proteome</keyword>
<dbReference type="Pfam" id="PF05137">
    <property type="entry name" value="PilN"/>
    <property type="match status" value="1"/>
</dbReference>
<proteinExistence type="predicted"/>
<sequence>MIRIDLNLRTGPWYDRRFCAAALATAMVSLLLLTVAGVVMLVAGSDELRRLREETDALDRQLAAARAALPEAELLRQRRRVEAINALVDRHHGQVWVRRLDELERLVPERVALTALMPDNEGKRLSLQGRAGGFGDLQRLLESLSGATLLAEPMLVGHSAAAPAEQTGLVQFNVSVRLVSP</sequence>
<dbReference type="Proteomes" id="UP001295463">
    <property type="component" value="Chromosome"/>
</dbReference>
<dbReference type="RefSeq" id="WP_305732160.1">
    <property type="nucleotide sequence ID" value="NZ_OW150024.1"/>
</dbReference>
<dbReference type="EMBL" id="OW150024">
    <property type="protein sequence ID" value="CAH2031331.1"/>
    <property type="molecule type" value="Genomic_DNA"/>
</dbReference>
<dbReference type="InterPro" id="IPR007813">
    <property type="entry name" value="PilN"/>
</dbReference>
<feature type="transmembrane region" description="Helical" evidence="1">
    <location>
        <begin position="20"/>
        <end position="43"/>
    </location>
</feature>
<dbReference type="PANTHER" id="PTHR40278:SF1">
    <property type="entry name" value="DNA UTILIZATION PROTEIN HOFN"/>
    <property type="match status" value="1"/>
</dbReference>
<keyword evidence="1" id="KW-1133">Transmembrane helix</keyword>
<organism evidence="2 3">
    <name type="scientific">Trichlorobacter ammonificans</name>
    <dbReference type="NCBI Taxonomy" id="2916410"/>
    <lineage>
        <taxon>Bacteria</taxon>
        <taxon>Pseudomonadati</taxon>
        <taxon>Thermodesulfobacteriota</taxon>
        <taxon>Desulfuromonadia</taxon>
        <taxon>Geobacterales</taxon>
        <taxon>Geobacteraceae</taxon>
        <taxon>Trichlorobacter</taxon>
    </lineage>
</organism>
<evidence type="ECO:0000313" key="2">
    <source>
        <dbReference type="EMBL" id="CAH2031331.1"/>
    </source>
</evidence>
<evidence type="ECO:0008006" key="4">
    <source>
        <dbReference type="Google" id="ProtNLM"/>
    </source>
</evidence>
<dbReference type="PANTHER" id="PTHR40278">
    <property type="entry name" value="DNA UTILIZATION PROTEIN HOFN"/>
    <property type="match status" value="1"/>
</dbReference>
<evidence type="ECO:0000256" key="1">
    <source>
        <dbReference type="SAM" id="Phobius"/>
    </source>
</evidence>
<dbReference type="InterPro" id="IPR052534">
    <property type="entry name" value="Extracell_DNA_Util/SecSys_Comp"/>
</dbReference>
<reference evidence="2 3" key="1">
    <citation type="submission" date="2022-03" db="EMBL/GenBank/DDBJ databases">
        <authorList>
            <person name="Koch H."/>
        </authorList>
    </citation>
    <scope>NUCLEOTIDE SEQUENCE [LARGE SCALE GENOMIC DNA]</scope>
    <source>
        <strain evidence="2 3">G1</strain>
    </source>
</reference>
<name>A0ABN8HH37_9BACT</name>
<keyword evidence="1" id="KW-0812">Transmembrane</keyword>
<protein>
    <recommendedName>
        <fullName evidence="4">Fimbrial assembly protein</fullName>
    </recommendedName>
</protein>
<accession>A0ABN8HH37</accession>